<dbReference type="InterPro" id="IPR000489">
    <property type="entry name" value="Pterin-binding_dom"/>
</dbReference>
<dbReference type="Proteomes" id="UP000295684">
    <property type="component" value="Unassembled WGS sequence"/>
</dbReference>
<dbReference type="InterPro" id="IPR011005">
    <property type="entry name" value="Dihydropteroate_synth-like_sf"/>
</dbReference>
<dbReference type="EMBL" id="SLWO01000005">
    <property type="protein sequence ID" value="TCO23574.1"/>
    <property type="molecule type" value="Genomic_DNA"/>
</dbReference>
<dbReference type="GO" id="GO:0046656">
    <property type="term" value="P:folic acid biosynthetic process"/>
    <property type="evidence" value="ECO:0007669"/>
    <property type="project" value="UniProtKB-KW"/>
</dbReference>
<reference evidence="10" key="4">
    <citation type="submission" date="2024-05" db="EMBL/GenBank/DDBJ databases">
        <authorList>
            <person name="Sun Q."/>
            <person name="Zhou Y."/>
        </authorList>
    </citation>
    <scope>NUCLEOTIDE SEQUENCE</scope>
    <source>
        <strain evidence="10">CGMCC 1.15644</strain>
    </source>
</reference>
<sequence>MSEKNFFEPKQSINIKGKLMDLSSPKVMAILNVTPDSFYSNSRTKSVDDALVKTEAFLKEGATFIDIGGYSSRPGAIDISETEESDRLIPVIESLVKEFPKVVISVDTFRAKVAEETILAGAQIINDISAGDLDNRMFETVARLQVPYIIMHMQGTPQNMHQNPTYQNVTLDVIDHLAKKIAALKALHVHDVIMDPGFGFGKTIEHNYELLQNLDAFKIFKLPVLVGFSRKGMIYKALQSTAAEALNGTTILNTFALQKGAGILRVHDVREAMECVQLISRINGSFVH</sequence>
<dbReference type="PANTHER" id="PTHR20941:SF1">
    <property type="entry name" value="FOLIC ACID SYNTHESIS PROTEIN FOL1"/>
    <property type="match status" value="1"/>
</dbReference>
<reference evidence="10" key="1">
    <citation type="journal article" date="2014" name="Int. J. Syst. Evol. Microbiol.">
        <title>Complete genome of a new Firmicutes species belonging to the dominant human colonic microbiota ('Ruminococcus bicirculans') reveals two chromosomes and a selective capacity to utilize plant glucans.</title>
        <authorList>
            <consortium name="NISC Comparative Sequencing Program"/>
            <person name="Wegmann U."/>
            <person name="Louis P."/>
            <person name="Goesmann A."/>
            <person name="Henrissat B."/>
            <person name="Duncan S.H."/>
            <person name="Flint H.J."/>
        </authorList>
    </citation>
    <scope>NUCLEOTIDE SEQUENCE</scope>
    <source>
        <strain evidence="10">CGMCC 1.15644</strain>
    </source>
</reference>
<evidence type="ECO:0000256" key="2">
    <source>
        <dbReference type="ARBA" id="ARBA00001946"/>
    </source>
</evidence>
<dbReference type="OrthoDB" id="9811744at2"/>
<evidence type="ECO:0000256" key="6">
    <source>
        <dbReference type="ARBA" id="ARBA00022723"/>
    </source>
</evidence>
<dbReference type="EC" id="2.5.1.15" evidence="4"/>
<organism evidence="11 12">
    <name type="scientific">Pedobacter psychrotolerans</name>
    <dbReference type="NCBI Taxonomy" id="1843235"/>
    <lineage>
        <taxon>Bacteria</taxon>
        <taxon>Pseudomonadati</taxon>
        <taxon>Bacteroidota</taxon>
        <taxon>Sphingobacteriia</taxon>
        <taxon>Sphingobacteriales</taxon>
        <taxon>Sphingobacteriaceae</taxon>
        <taxon>Pedobacter</taxon>
    </lineage>
</organism>
<dbReference type="GO" id="GO:0005829">
    <property type="term" value="C:cytosol"/>
    <property type="evidence" value="ECO:0007669"/>
    <property type="project" value="TreeGrafter"/>
</dbReference>
<dbReference type="InterPro" id="IPR045031">
    <property type="entry name" value="DHP_synth-like"/>
</dbReference>
<gene>
    <name evidence="11" type="ORF">EV200_10540</name>
    <name evidence="10" type="ORF">GCM10011413_29120</name>
</gene>
<comment type="cofactor">
    <cofactor evidence="2">
        <name>Mg(2+)</name>
        <dbReference type="ChEBI" id="CHEBI:18420"/>
    </cofactor>
</comment>
<dbReference type="InterPro" id="IPR006390">
    <property type="entry name" value="DHP_synth_dom"/>
</dbReference>
<keyword evidence="6" id="KW-0479">Metal-binding</keyword>
<reference evidence="13" key="2">
    <citation type="journal article" date="2019" name="Int. J. Syst. Evol. Microbiol.">
        <title>The Global Catalogue of Microorganisms (GCM) 10K type strain sequencing project: providing services to taxonomists for standard genome sequencing and annotation.</title>
        <authorList>
            <consortium name="The Broad Institute Genomics Platform"/>
            <consortium name="The Broad Institute Genome Sequencing Center for Infectious Disease"/>
            <person name="Wu L."/>
            <person name="Ma J."/>
        </authorList>
    </citation>
    <scope>NUCLEOTIDE SEQUENCE [LARGE SCALE GENOMIC DNA]</scope>
    <source>
        <strain evidence="13">CGMCC 1.15644</strain>
    </source>
</reference>
<evidence type="ECO:0000313" key="13">
    <source>
        <dbReference type="Proteomes" id="UP000622648"/>
    </source>
</evidence>
<feature type="domain" description="Pterin-binding" evidence="9">
    <location>
        <begin position="25"/>
        <end position="277"/>
    </location>
</feature>
<evidence type="ECO:0000256" key="5">
    <source>
        <dbReference type="ARBA" id="ARBA00022679"/>
    </source>
</evidence>
<keyword evidence="8" id="KW-0289">Folate biosynthesis</keyword>
<evidence type="ECO:0000313" key="10">
    <source>
        <dbReference type="EMBL" id="GGE60838.1"/>
    </source>
</evidence>
<evidence type="ECO:0000256" key="8">
    <source>
        <dbReference type="ARBA" id="ARBA00022909"/>
    </source>
</evidence>
<evidence type="ECO:0000256" key="4">
    <source>
        <dbReference type="ARBA" id="ARBA00012458"/>
    </source>
</evidence>
<keyword evidence="5" id="KW-0808">Transferase</keyword>
<dbReference type="GO" id="GO:0046872">
    <property type="term" value="F:metal ion binding"/>
    <property type="evidence" value="ECO:0007669"/>
    <property type="project" value="UniProtKB-KW"/>
</dbReference>
<proteinExistence type="predicted"/>
<dbReference type="RefSeq" id="WP_132533396.1">
    <property type="nucleotide sequence ID" value="NZ_BMJO01000005.1"/>
</dbReference>
<evidence type="ECO:0000313" key="12">
    <source>
        <dbReference type="Proteomes" id="UP000295684"/>
    </source>
</evidence>
<keyword evidence="13" id="KW-1185">Reference proteome</keyword>
<evidence type="ECO:0000256" key="3">
    <source>
        <dbReference type="ARBA" id="ARBA00004763"/>
    </source>
</evidence>
<comment type="pathway">
    <text evidence="3">Cofactor biosynthesis; tetrahydrofolate biosynthesis; 7,8-dihydrofolate from 2-amino-4-hydroxy-6-hydroxymethyl-7,8-dihydropteridine diphosphate and 4-aminobenzoate: step 1/2.</text>
</comment>
<keyword evidence="7" id="KW-0460">Magnesium</keyword>
<dbReference type="SUPFAM" id="SSF51717">
    <property type="entry name" value="Dihydropteroate synthetase-like"/>
    <property type="match status" value="1"/>
</dbReference>
<dbReference type="Pfam" id="PF00809">
    <property type="entry name" value="Pterin_bind"/>
    <property type="match status" value="1"/>
</dbReference>
<dbReference type="NCBIfam" id="TIGR01496">
    <property type="entry name" value="DHPS"/>
    <property type="match status" value="1"/>
</dbReference>
<dbReference type="PANTHER" id="PTHR20941">
    <property type="entry name" value="FOLATE SYNTHESIS PROTEINS"/>
    <property type="match status" value="1"/>
</dbReference>
<dbReference type="Proteomes" id="UP000622648">
    <property type="component" value="Unassembled WGS sequence"/>
</dbReference>
<protein>
    <recommendedName>
        <fullName evidence="4">dihydropteroate synthase</fullName>
        <ecNumber evidence="4">2.5.1.15</ecNumber>
    </recommendedName>
</protein>
<dbReference type="GO" id="GO:0004156">
    <property type="term" value="F:dihydropteroate synthase activity"/>
    <property type="evidence" value="ECO:0007669"/>
    <property type="project" value="UniProtKB-EC"/>
</dbReference>
<dbReference type="Gene3D" id="3.20.20.20">
    <property type="entry name" value="Dihydropteroate synthase-like"/>
    <property type="match status" value="1"/>
</dbReference>
<evidence type="ECO:0000259" key="9">
    <source>
        <dbReference type="PROSITE" id="PS50972"/>
    </source>
</evidence>
<dbReference type="CDD" id="cd00739">
    <property type="entry name" value="DHPS"/>
    <property type="match status" value="1"/>
</dbReference>
<evidence type="ECO:0000256" key="7">
    <source>
        <dbReference type="ARBA" id="ARBA00022842"/>
    </source>
</evidence>
<dbReference type="AlphaFoldDB" id="A0A4R2HBC0"/>
<evidence type="ECO:0000256" key="1">
    <source>
        <dbReference type="ARBA" id="ARBA00000012"/>
    </source>
</evidence>
<comment type="catalytic activity">
    <reaction evidence="1">
        <text>(7,8-dihydropterin-6-yl)methyl diphosphate + 4-aminobenzoate = 7,8-dihydropteroate + diphosphate</text>
        <dbReference type="Rhea" id="RHEA:19949"/>
        <dbReference type="ChEBI" id="CHEBI:17836"/>
        <dbReference type="ChEBI" id="CHEBI:17839"/>
        <dbReference type="ChEBI" id="CHEBI:33019"/>
        <dbReference type="ChEBI" id="CHEBI:72950"/>
        <dbReference type="EC" id="2.5.1.15"/>
    </reaction>
</comment>
<dbReference type="GO" id="GO:0046654">
    <property type="term" value="P:tetrahydrofolate biosynthetic process"/>
    <property type="evidence" value="ECO:0007669"/>
    <property type="project" value="TreeGrafter"/>
</dbReference>
<comment type="caution">
    <text evidence="11">The sequence shown here is derived from an EMBL/GenBank/DDBJ whole genome shotgun (WGS) entry which is preliminary data.</text>
</comment>
<evidence type="ECO:0000313" key="11">
    <source>
        <dbReference type="EMBL" id="TCO23574.1"/>
    </source>
</evidence>
<dbReference type="PROSITE" id="PS50972">
    <property type="entry name" value="PTERIN_BINDING"/>
    <property type="match status" value="1"/>
</dbReference>
<name>A0A4R2HBC0_9SPHI</name>
<dbReference type="EMBL" id="BMJO01000005">
    <property type="protein sequence ID" value="GGE60838.1"/>
    <property type="molecule type" value="Genomic_DNA"/>
</dbReference>
<accession>A0A4R2HBC0</accession>
<reference evidence="11 12" key="3">
    <citation type="submission" date="2019-03" db="EMBL/GenBank/DDBJ databases">
        <title>Genomic Encyclopedia of Type Strains, Phase IV (KMG-IV): sequencing the most valuable type-strain genomes for metagenomic binning, comparative biology and taxonomic classification.</title>
        <authorList>
            <person name="Goeker M."/>
        </authorList>
    </citation>
    <scope>NUCLEOTIDE SEQUENCE [LARGE SCALE GENOMIC DNA]</scope>
    <source>
        <strain evidence="11 12">DSM 103236</strain>
    </source>
</reference>